<dbReference type="GO" id="GO:0015031">
    <property type="term" value="P:protein transport"/>
    <property type="evidence" value="ECO:0007669"/>
    <property type="project" value="UniProtKB-KW"/>
</dbReference>
<dbReference type="InterPro" id="IPR056824">
    <property type="entry name" value="PGAP1_TMD"/>
</dbReference>
<evidence type="ECO:0000259" key="14">
    <source>
        <dbReference type="Pfam" id="PF25140"/>
    </source>
</evidence>
<keyword evidence="6 10" id="KW-0256">Endoplasmic reticulum</keyword>
<protein>
    <recommendedName>
        <fullName evidence="10">GPI inositol-deacylase</fullName>
        <ecNumber evidence="10">3.1.-.-</ecNumber>
    </recommendedName>
</protein>
<dbReference type="SUPFAM" id="SSF53474">
    <property type="entry name" value="alpha/beta-Hydrolases"/>
    <property type="match status" value="2"/>
</dbReference>
<keyword evidence="16" id="KW-1185">Reference proteome</keyword>
<dbReference type="KEGG" id="gtr:GLOTRDRAFT_113961"/>
<evidence type="ECO:0000256" key="3">
    <source>
        <dbReference type="ARBA" id="ARBA00022448"/>
    </source>
</evidence>
<feature type="domain" description="GPI inositol-deacylase transmembrane" evidence="14">
    <location>
        <begin position="699"/>
        <end position="958"/>
    </location>
</feature>
<dbReference type="InterPro" id="IPR039529">
    <property type="entry name" value="PGAP1/BST1"/>
</dbReference>
<dbReference type="AlphaFoldDB" id="S7QIP5"/>
<feature type="region of interest" description="Disordered" evidence="11">
    <location>
        <begin position="815"/>
        <end position="843"/>
    </location>
</feature>
<keyword evidence="7 10" id="KW-0653">Protein transport</keyword>
<comment type="subcellular location">
    <subcellularLocation>
        <location evidence="1">Endoplasmic reticulum membrane</location>
        <topology evidence="1">Multi-pass membrane protein</topology>
    </subcellularLocation>
</comment>
<feature type="transmembrane region" description="Helical" evidence="10">
    <location>
        <begin position="706"/>
        <end position="737"/>
    </location>
</feature>
<evidence type="ECO:0000256" key="6">
    <source>
        <dbReference type="ARBA" id="ARBA00022824"/>
    </source>
</evidence>
<dbReference type="EC" id="3.1.-.-" evidence="10"/>
<dbReference type="PANTHER" id="PTHR15495">
    <property type="entry name" value="NEGATIVE REGULATOR OF VESICLE FORMATION-RELATED"/>
    <property type="match status" value="1"/>
</dbReference>
<feature type="transmembrane region" description="Helical" evidence="10">
    <location>
        <begin position="850"/>
        <end position="877"/>
    </location>
</feature>
<dbReference type="InterPro" id="IPR012908">
    <property type="entry name" value="PGAP1-ab_dom-like"/>
</dbReference>
<accession>S7QIP5</accession>
<comment type="similarity">
    <text evidence="2 10">Belongs to the GPI inositol-deacylase family.</text>
</comment>
<feature type="domain" description="GPI inositol-deacylase PGAP1-like alpha/beta" evidence="13">
    <location>
        <begin position="75"/>
        <end position="292"/>
    </location>
</feature>
<feature type="chain" id="PRO_5004556169" description="GPI inositol-deacylase" evidence="12">
    <location>
        <begin position="24"/>
        <end position="977"/>
    </location>
</feature>
<dbReference type="Gene3D" id="3.40.50.1820">
    <property type="entry name" value="alpha/beta hydrolase"/>
    <property type="match status" value="1"/>
</dbReference>
<keyword evidence="8 10" id="KW-1133">Transmembrane helix</keyword>
<keyword evidence="4 10" id="KW-0812">Transmembrane</keyword>
<evidence type="ECO:0000313" key="15">
    <source>
        <dbReference type="EMBL" id="EPQ59202.1"/>
    </source>
</evidence>
<dbReference type="OrthoDB" id="348976at2759"/>
<evidence type="ECO:0000256" key="12">
    <source>
        <dbReference type="SAM" id="SignalP"/>
    </source>
</evidence>
<dbReference type="PANTHER" id="PTHR15495:SF7">
    <property type="entry name" value="GPI INOSITOL-DEACYLASE"/>
    <property type="match status" value="1"/>
</dbReference>
<evidence type="ECO:0000256" key="7">
    <source>
        <dbReference type="ARBA" id="ARBA00022927"/>
    </source>
</evidence>
<evidence type="ECO:0000256" key="9">
    <source>
        <dbReference type="ARBA" id="ARBA00023136"/>
    </source>
</evidence>
<reference evidence="15 16" key="1">
    <citation type="journal article" date="2012" name="Science">
        <title>The Paleozoic origin of enzymatic lignin decomposition reconstructed from 31 fungal genomes.</title>
        <authorList>
            <person name="Floudas D."/>
            <person name="Binder M."/>
            <person name="Riley R."/>
            <person name="Barry K."/>
            <person name="Blanchette R.A."/>
            <person name="Henrissat B."/>
            <person name="Martinez A.T."/>
            <person name="Otillar R."/>
            <person name="Spatafora J.W."/>
            <person name="Yadav J.S."/>
            <person name="Aerts A."/>
            <person name="Benoit I."/>
            <person name="Boyd A."/>
            <person name="Carlson A."/>
            <person name="Copeland A."/>
            <person name="Coutinho P.M."/>
            <person name="de Vries R.P."/>
            <person name="Ferreira P."/>
            <person name="Findley K."/>
            <person name="Foster B."/>
            <person name="Gaskell J."/>
            <person name="Glotzer D."/>
            <person name="Gorecki P."/>
            <person name="Heitman J."/>
            <person name="Hesse C."/>
            <person name="Hori C."/>
            <person name="Igarashi K."/>
            <person name="Jurgens J.A."/>
            <person name="Kallen N."/>
            <person name="Kersten P."/>
            <person name="Kohler A."/>
            <person name="Kuees U."/>
            <person name="Kumar T.K.A."/>
            <person name="Kuo A."/>
            <person name="LaButti K."/>
            <person name="Larrondo L.F."/>
            <person name="Lindquist E."/>
            <person name="Ling A."/>
            <person name="Lombard V."/>
            <person name="Lucas S."/>
            <person name="Lundell T."/>
            <person name="Martin R."/>
            <person name="McLaughlin D.J."/>
            <person name="Morgenstern I."/>
            <person name="Morin E."/>
            <person name="Murat C."/>
            <person name="Nagy L.G."/>
            <person name="Nolan M."/>
            <person name="Ohm R.A."/>
            <person name="Patyshakuliyeva A."/>
            <person name="Rokas A."/>
            <person name="Ruiz-Duenas F.J."/>
            <person name="Sabat G."/>
            <person name="Salamov A."/>
            <person name="Samejima M."/>
            <person name="Schmutz J."/>
            <person name="Slot J.C."/>
            <person name="St John F."/>
            <person name="Stenlid J."/>
            <person name="Sun H."/>
            <person name="Sun S."/>
            <person name="Syed K."/>
            <person name="Tsang A."/>
            <person name="Wiebenga A."/>
            <person name="Young D."/>
            <person name="Pisabarro A."/>
            <person name="Eastwood D.C."/>
            <person name="Martin F."/>
            <person name="Cullen D."/>
            <person name="Grigoriev I.V."/>
            <person name="Hibbett D.S."/>
        </authorList>
    </citation>
    <scope>NUCLEOTIDE SEQUENCE [LARGE SCALE GENOMIC DNA]</scope>
    <source>
        <strain evidence="15 16">ATCC 11539</strain>
    </source>
</reference>
<evidence type="ECO:0000256" key="8">
    <source>
        <dbReference type="ARBA" id="ARBA00022989"/>
    </source>
</evidence>
<keyword evidence="9 10" id="KW-0472">Membrane</keyword>
<dbReference type="HOGENOM" id="CLU_006103_0_0_1"/>
<dbReference type="STRING" id="670483.S7QIP5"/>
<dbReference type="eggNOG" id="KOG3724">
    <property type="taxonomic scope" value="Eukaryota"/>
</dbReference>
<feature type="transmembrane region" description="Helical" evidence="10">
    <location>
        <begin position="630"/>
        <end position="650"/>
    </location>
</feature>
<dbReference type="Pfam" id="PF07819">
    <property type="entry name" value="PGAP1"/>
    <property type="match status" value="1"/>
</dbReference>
<evidence type="ECO:0000256" key="4">
    <source>
        <dbReference type="ARBA" id="ARBA00022692"/>
    </source>
</evidence>
<evidence type="ECO:0000256" key="10">
    <source>
        <dbReference type="RuleBase" id="RU365011"/>
    </source>
</evidence>
<dbReference type="GO" id="GO:0050185">
    <property type="term" value="F:phosphatidylinositol deacylase activity"/>
    <property type="evidence" value="ECO:0007669"/>
    <property type="project" value="TreeGrafter"/>
</dbReference>
<name>S7QIP5_GLOTA</name>
<dbReference type="Proteomes" id="UP000030669">
    <property type="component" value="Unassembled WGS sequence"/>
</dbReference>
<evidence type="ECO:0000256" key="2">
    <source>
        <dbReference type="ARBA" id="ARBA00006931"/>
    </source>
</evidence>
<evidence type="ECO:0000259" key="13">
    <source>
        <dbReference type="Pfam" id="PF07819"/>
    </source>
</evidence>
<proteinExistence type="inferred from homology"/>
<dbReference type="Pfam" id="PF25140">
    <property type="entry name" value="PGAP1_TMD"/>
    <property type="match status" value="1"/>
</dbReference>
<keyword evidence="5 10" id="KW-0378">Hydrolase</keyword>
<evidence type="ECO:0000256" key="5">
    <source>
        <dbReference type="ARBA" id="ARBA00022801"/>
    </source>
</evidence>
<comment type="function">
    <text evidence="10">Involved in inositol deacylation of GPI-anchored proteins which plays important roles in the quality control and ER-associated degradation of GPI-anchored proteins.</text>
</comment>
<dbReference type="GeneID" id="19299814"/>
<dbReference type="RefSeq" id="XP_007862255.1">
    <property type="nucleotide sequence ID" value="XM_007864064.1"/>
</dbReference>
<sequence>MTRLASFLGLVSVLLIWVSYKAASETASVLSPQGCRMSWMSPSYVLQDEFDKRWTRLSKRYSLWLYREVGWDSHELQGSPVLFIPGNAGSSRQVRSIASSATRQYFSSPSVPSPEFANTNVKPLDFFALEFNEDLSAFHGPTLTAQTSYARAAISYILSLYPENTTVTVLGHSMGGIVSTSLLPDARISSVITMSTPHTLPPARFDRRIDDIYEKISVVLGKDWTPILSLCGGAIDMQIPSESCILPKAESDEIYRRTVFTTALEGAWTGVGHLAMVWCHQVRWRVARAALELAALASPSPGDKSRVLDQWLPGGDGRTLLPTDEKDMLVLGERQTYEALPENMKLVLKNPTGSHMYLLPVPSSQSGNPTTFMLYLSGGNMHPYDKHVQHLQSRLRVSVHLCSPSADVIPERRCKPLQPATLKLIPNPTLTQPFPSPDEGTDESEGVVMFSADIPETHEGQVAVRLEEAAGTGWIVAAIEERSTIVNTAGWIVSVTIRNNPALAQEISFPNFLSNALVVYRVNHHFVTDQSTCSSALLPPLLLHTSSAVEASYHPLSLPPSSHQTLLHTHASAPYISTFVPSSDLDSDAATSHGLHLKLLTSNEQSSCKVDAIALRVDWWATLGRWAARYWTACIIWSVGIASILLFEAIKQGEECESVATPILNLHACIKGVLPILLPLLFLTALLPHPTAWYLGLGWHGFGLGLIGGCIASILVITCSGLVAVTCFILYCSIAAMRRLTRIFGRPREDISVRRNTVLSMALICVLVFFFVPWQVAFLGNWLILLWTCAMKSATDNNPSSPRVEAVPLMRMSGNADNDNSSPSPMRQDTIPPRSSSHQAPSNPASSRNFYLHLLLMKTLLLPLVAPVLAVWVRTLYTAGLTTPFDGDHNFLSVLPWLILVDYASWTRGGELLGRGPYEGLSMRWLFLVLASAAFLVGPRGTYRVFEVATISMTSLVGFRIGPRYWGSEFGHLNPRL</sequence>
<evidence type="ECO:0000256" key="1">
    <source>
        <dbReference type="ARBA" id="ARBA00004477"/>
    </source>
</evidence>
<comment type="caution">
    <text evidence="10">Lacks conserved residue(s) required for the propagation of feature annotation.</text>
</comment>
<keyword evidence="12" id="KW-0732">Signal</keyword>
<keyword evidence="3 10" id="KW-0813">Transport</keyword>
<dbReference type="GO" id="GO:0005789">
    <property type="term" value="C:endoplasmic reticulum membrane"/>
    <property type="evidence" value="ECO:0007669"/>
    <property type="project" value="UniProtKB-SubCell"/>
</dbReference>
<organism evidence="15 16">
    <name type="scientific">Gloeophyllum trabeum (strain ATCC 11539 / FP-39264 / Madison 617)</name>
    <name type="common">Brown rot fungus</name>
    <dbReference type="NCBI Taxonomy" id="670483"/>
    <lineage>
        <taxon>Eukaryota</taxon>
        <taxon>Fungi</taxon>
        <taxon>Dikarya</taxon>
        <taxon>Basidiomycota</taxon>
        <taxon>Agaricomycotina</taxon>
        <taxon>Agaricomycetes</taxon>
        <taxon>Gloeophyllales</taxon>
        <taxon>Gloeophyllaceae</taxon>
        <taxon>Gloeophyllum</taxon>
    </lineage>
</organism>
<dbReference type="InterPro" id="IPR029058">
    <property type="entry name" value="AB_hydrolase_fold"/>
</dbReference>
<feature type="signal peptide" evidence="12">
    <location>
        <begin position="1"/>
        <end position="23"/>
    </location>
</feature>
<evidence type="ECO:0000256" key="11">
    <source>
        <dbReference type="SAM" id="MobiDB-lite"/>
    </source>
</evidence>
<dbReference type="GO" id="GO:0006888">
    <property type="term" value="P:endoplasmic reticulum to Golgi vesicle-mediated transport"/>
    <property type="evidence" value="ECO:0007669"/>
    <property type="project" value="TreeGrafter"/>
</dbReference>
<gene>
    <name evidence="15" type="ORF">GLOTRDRAFT_113961</name>
</gene>
<evidence type="ECO:0000313" key="16">
    <source>
        <dbReference type="Proteomes" id="UP000030669"/>
    </source>
</evidence>
<dbReference type="EMBL" id="KB469297">
    <property type="protein sequence ID" value="EPQ59202.1"/>
    <property type="molecule type" value="Genomic_DNA"/>
</dbReference>
<feature type="transmembrane region" description="Helical" evidence="10">
    <location>
        <begin position="662"/>
        <end position="686"/>
    </location>
</feature>
<dbReference type="OMA" id="WVRNLAV"/>
<feature type="transmembrane region" description="Helical" evidence="10">
    <location>
        <begin position="758"/>
        <end position="777"/>
    </location>
</feature>
<dbReference type="GO" id="GO:0006505">
    <property type="term" value="P:GPI anchor metabolic process"/>
    <property type="evidence" value="ECO:0007669"/>
    <property type="project" value="TreeGrafter"/>
</dbReference>